<protein>
    <submittedName>
        <fullName evidence="1">Mariner Mos1 transposase</fullName>
    </submittedName>
</protein>
<gene>
    <name evidence="1" type="primary">mariner T</name>
    <name evidence="1" type="ORF">TNCV_673461</name>
</gene>
<sequence length="161" mass="18654">MTVALFARQRRKGFLHRIANGDEKWVRYDNPKRRKSWVFAGPASTSTAKTNIHGSKVLLSIGWLGVVYYELLKSTKTITGDRYRTQLMRLIRALKDKRPQYNERQGKVILQHDNARPHVAKVVKTYLETLKWEVLPHPLYSPDLAPSDYHLFRSMAHGLAV</sequence>
<dbReference type="PANTHER" id="PTHR46060">
    <property type="entry name" value="MARINER MOS1 TRANSPOSASE-LIKE PROTEIN"/>
    <property type="match status" value="1"/>
</dbReference>
<dbReference type="InterPro" id="IPR001888">
    <property type="entry name" value="Transposase_1"/>
</dbReference>
<organism evidence="1 2">
    <name type="scientific">Trichonephila clavipes</name>
    <name type="common">Golden silk orbweaver</name>
    <name type="synonym">Nephila clavipes</name>
    <dbReference type="NCBI Taxonomy" id="2585209"/>
    <lineage>
        <taxon>Eukaryota</taxon>
        <taxon>Metazoa</taxon>
        <taxon>Ecdysozoa</taxon>
        <taxon>Arthropoda</taxon>
        <taxon>Chelicerata</taxon>
        <taxon>Arachnida</taxon>
        <taxon>Araneae</taxon>
        <taxon>Araneomorphae</taxon>
        <taxon>Entelegynae</taxon>
        <taxon>Araneoidea</taxon>
        <taxon>Nephilidae</taxon>
        <taxon>Trichonephila</taxon>
    </lineage>
</organism>
<name>A0A8X6WEI9_TRICX</name>
<dbReference type="Gene3D" id="3.30.420.10">
    <property type="entry name" value="Ribonuclease H-like superfamily/Ribonuclease H"/>
    <property type="match status" value="1"/>
</dbReference>
<dbReference type="GO" id="GO:0003676">
    <property type="term" value="F:nucleic acid binding"/>
    <property type="evidence" value="ECO:0007669"/>
    <property type="project" value="InterPro"/>
</dbReference>
<keyword evidence="2" id="KW-1185">Reference proteome</keyword>
<dbReference type="PANTHER" id="PTHR46060:SF1">
    <property type="entry name" value="MARINER MOS1 TRANSPOSASE-LIKE PROTEIN"/>
    <property type="match status" value="1"/>
</dbReference>
<dbReference type="Proteomes" id="UP000887159">
    <property type="component" value="Unassembled WGS sequence"/>
</dbReference>
<dbReference type="AlphaFoldDB" id="A0A8X6WEI9"/>
<evidence type="ECO:0000313" key="1">
    <source>
        <dbReference type="EMBL" id="GFY32591.1"/>
    </source>
</evidence>
<dbReference type="EMBL" id="BMAU01021403">
    <property type="protein sequence ID" value="GFY32591.1"/>
    <property type="molecule type" value="Genomic_DNA"/>
</dbReference>
<dbReference type="Pfam" id="PF01359">
    <property type="entry name" value="Transposase_1"/>
    <property type="match status" value="1"/>
</dbReference>
<reference evidence="1" key="1">
    <citation type="submission" date="2020-08" db="EMBL/GenBank/DDBJ databases">
        <title>Multicomponent nature underlies the extraordinary mechanical properties of spider dragline silk.</title>
        <authorList>
            <person name="Kono N."/>
            <person name="Nakamura H."/>
            <person name="Mori M."/>
            <person name="Yoshida Y."/>
            <person name="Ohtoshi R."/>
            <person name="Malay A.D."/>
            <person name="Moran D.A.P."/>
            <person name="Tomita M."/>
            <person name="Numata K."/>
            <person name="Arakawa K."/>
        </authorList>
    </citation>
    <scope>NUCLEOTIDE SEQUENCE</scope>
</reference>
<evidence type="ECO:0000313" key="2">
    <source>
        <dbReference type="Proteomes" id="UP000887159"/>
    </source>
</evidence>
<dbReference type="InterPro" id="IPR036397">
    <property type="entry name" value="RNaseH_sf"/>
</dbReference>
<dbReference type="InterPro" id="IPR052709">
    <property type="entry name" value="Transposase-MT_Hybrid"/>
</dbReference>
<comment type="caution">
    <text evidence="1">The sequence shown here is derived from an EMBL/GenBank/DDBJ whole genome shotgun (WGS) entry which is preliminary data.</text>
</comment>
<proteinExistence type="predicted"/>
<accession>A0A8X6WEI9</accession>